<proteinExistence type="predicted"/>
<feature type="transmembrane region" description="Helical" evidence="2">
    <location>
        <begin position="39"/>
        <end position="63"/>
    </location>
</feature>
<keyword evidence="4" id="KW-1185">Reference proteome</keyword>
<keyword evidence="2" id="KW-1133">Transmembrane helix</keyword>
<protein>
    <submittedName>
        <fullName evidence="3">Uncharacterized protein</fullName>
    </submittedName>
</protein>
<feature type="transmembrane region" description="Helical" evidence="2">
    <location>
        <begin position="70"/>
        <end position="91"/>
    </location>
</feature>
<dbReference type="EMBL" id="AP012338">
    <property type="protein sequence ID" value="BAM03290.1"/>
    <property type="molecule type" value="Genomic_DNA"/>
</dbReference>
<dbReference type="Proteomes" id="UP000007881">
    <property type="component" value="Chromosome"/>
</dbReference>
<dbReference type="KEGG" id="phm:PSMK_11310"/>
<gene>
    <name evidence="3" type="ordered locus">PSMK_11310</name>
</gene>
<name>I0IDF2_PHYMF</name>
<evidence type="ECO:0000256" key="1">
    <source>
        <dbReference type="SAM" id="MobiDB-lite"/>
    </source>
</evidence>
<dbReference type="RefSeq" id="WP_014436509.1">
    <property type="nucleotide sequence ID" value="NC_017080.1"/>
</dbReference>
<evidence type="ECO:0000313" key="4">
    <source>
        <dbReference type="Proteomes" id="UP000007881"/>
    </source>
</evidence>
<evidence type="ECO:0000256" key="2">
    <source>
        <dbReference type="SAM" id="Phobius"/>
    </source>
</evidence>
<organism evidence="3 4">
    <name type="scientific">Phycisphaera mikurensis (strain NBRC 102666 / KCTC 22515 / FYK2301M01)</name>
    <dbReference type="NCBI Taxonomy" id="1142394"/>
    <lineage>
        <taxon>Bacteria</taxon>
        <taxon>Pseudomonadati</taxon>
        <taxon>Planctomycetota</taxon>
        <taxon>Phycisphaerae</taxon>
        <taxon>Phycisphaerales</taxon>
        <taxon>Phycisphaeraceae</taxon>
        <taxon>Phycisphaera</taxon>
    </lineage>
</organism>
<dbReference type="HOGENOM" id="CLU_1804403_0_0_0"/>
<evidence type="ECO:0000313" key="3">
    <source>
        <dbReference type="EMBL" id="BAM03290.1"/>
    </source>
</evidence>
<keyword evidence="2" id="KW-0812">Transmembrane</keyword>
<feature type="region of interest" description="Disordered" evidence="1">
    <location>
        <begin position="97"/>
        <end position="143"/>
    </location>
</feature>
<accession>I0IDF2</accession>
<sequence length="143" mass="14385">MNQLFRRLNAFAVNLAGLAEAEGRVALHVGGRVLRVLTWWSLAVSLASLAGLVLTVAFMWLLARLIGWPLALLVAGLWLAAAAAGAAWMGVRSALPPPPAGPPPASAAAVAPGSPAAPPVTPASATPRTAVPPGPTPPRSAVS</sequence>
<dbReference type="STRING" id="1142394.PSMK_11310"/>
<keyword evidence="2" id="KW-0472">Membrane</keyword>
<reference evidence="3 4" key="1">
    <citation type="submission" date="2012-02" db="EMBL/GenBank/DDBJ databases">
        <title>Complete genome sequence of Phycisphaera mikurensis NBRC 102666.</title>
        <authorList>
            <person name="Ankai A."/>
            <person name="Hosoyama A."/>
            <person name="Terui Y."/>
            <person name="Sekine M."/>
            <person name="Fukai R."/>
            <person name="Kato Y."/>
            <person name="Nakamura S."/>
            <person name="Yamada-Narita S."/>
            <person name="Kawakoshi A."/>
            <person name="Fukunaga Y."/>
            <person name="Yamazaki S."/>
            <person name="Fujita N."/>
        </authorList>
    </citation>
    <scope>NUCLEOTIDE SEQUENCE [LARGE SCALE GENOMIC DNA]</scope>
    <source>
        <strain evidence="4">NBRC 102666 / KCTC 22515 / FYK2301M01</strain>
    </source>
</reference>
<dbReference type="AlphaFoldDB" id="I0IDF2"/>
<feature type="compositionally biased region" description="Pro residues" evidence="1">
    <location>
        <begin position="130"/>
        <end position="143"/>
    </location>
</feature>